<evidence type="ECO:0000313" key="3">
    <source>
        <dbReference type="Proteomes" id="UP000018731"/>
    </source>
</evidence>
<dbReference type="OrthoDB" id="5321913at2"/>
<gene>
    <name evidence="2" type="ORF">HMPREF2086_00013</name>
</gene>
<dbReference type="AlphaFoldDB" id="V8CD80"/>
<dbReference type="Proteomes" id="UP000018731">
    <property type="component" value="Unassembled WGS sequence"/>
</dbReference>
<dbReference type="PATRIC" id="fig|1357400.3.peg.18"/>
<evidence type="ECO:0008006" key="4">
    <source>
        <dbReference type="Google" id="ProtNLM"/>
    </source>
</evidence>
<accession>V8CD80</accession>
<name>V8CD80_9HELI</name>
<comment type="caution">
    <text evidence="2">The sequence shown here is derived from an EMBL/GenBank/DDBJ whole genome shotgun (WGS) entry which is preliminary data.</text>
</comment>
<feature type="compositionally biased region" description="Basic and acidic residues" evidence="1">
    <location>
        <begin position="86"/>
        <end position="99"/>
    </location>
</feature>
<dbReference type="STRING" id="1357400.HMPREF2086_00013"/>
<proteinExistence type="predicted"/>
<organism evidence="2 3">
    <name type="scientific">Helicobacter macacae MIT 99-5501</name>
    <dbReference type="NCBI Taxonomy" id="1357400"/>
    <lineage>
        <taxon>Bacteria</taxon>
        <taxon>Pseudomonadati</taxon>
        <taxon>Campylobacterota</taxon>
        <taxon>Epsilonproteobacteria</taxon>
        <taxon>Campylobacterales</taxon>
        <taxon>Helicobacteraceae</taxon>
        <taxon>Helicobacter</taxon>
    </lineage>
</organism>
<keyword evidence="3" id="KW-1185">Reference proteome</keyword>
<dbReference type="EMBL" id="AZJI01000001">
    <property type="protein sequence ID" value="ETD24681.1"/>
    <property type="molecule type" value="Genomic_DNA"/>
</dbReference>
<sequence length="280" mass="31014">MTNQNKIPCINATKNDSKNAVSITGRLAFILALLFFVFFVPPLSAKKPPKKSTQTTQTTQDSQTPKITQESAENDAKSATQDAESSEQKSSEKKADEKSIQSQPCNELCEYIRQKTSTTKHKNGYFIGVNGGANVLYMYNKLVWLPTFGLSFGVNSFFTPYIGVRGYVSADVGFGDYEGVLGMLSLGIEALAEFSLNKRKSVFLGGFLGFGVDGYVYYDKRDFSSFSTMQKNGGFYMQGGISFAFLRHNRLNIATRFIPARSVQNFSSAVLAYGQYSYTF</sequence>
<protein>
    <recommendedName>
        <fullName evidence="4">Outer membrane protein beta-barrel domain-containing protein</fullName>
    </recommendedName>
</protein>
<feature type="compositionally biased region" description="Low complexity" evidence="1">
    <location>
        <begin position="46"/>
        <end position="66"/>
    </location>
</feature>
<evidence type="ECO:0000256" key="1">
    <source>
        <dbReference type="SAM" id="MobiDB-lite"/>
    </source>
</evidence>
<evidence type="ECO:0000313" key="2">
    <source>
        <dbReference type="EMBL" id="ETD24681.1"/>
    </source>
</evidence>
<feature type="region of interest" description="Disordered" evidence="1">
    <location>
        <begin position="46"/>
        <end position="99"/>
    </location>
</feature>
<dbReference type="HOGENOM" id="CLU_993130_0_0_7"/>
<dbReference type="RefSeq" id="WP_023926683.1">
    <property type="nucleotide sequence ID" value="NZ_KI669454.1"/>
</dbReference>
<reference evidence="2 3" key="1">
    <citation type="journal article" date="2014" name="Genome Announc.">
        <title>Draft genome sequences of six enterohepatic helicobacter species isolated from humans and one from rhesus macaques.</title>
        <authorList>
            <person name="Shen Z."/>
            <person name="Sheh A."/>
            <person name="Young S.K."/>
            <person name="Abouelliel A."/>
            <person name="Ward D.V."/>
            <person name="Earl A.M."/>
            <person name="Fox J.G."/>
        </authorList>
    </citation>
    <scope>NUCLEOTIDE SEQUENCE [LARGE SCALE GENOMIC DNA]</scope>
    <source>
        <strain evidence="2 3">MIT 99-5501</strain>
    </source>
</reference>